<dbReference type="Proteomes" id="UP000001038">
    <property type="component" value="Chromosome 12"/>
</dbReference>
<dbReference type="FunFam" id="1.20.5.170:FF:000012">
    <property type="entry name" value="Putative transcription factor AP-1"/>
    <property type="match status" value="1"/>
</dbReference>
<keyword evidence="4" id="KW-0804">Transcription</keyword>
<dbReference type="InterPro" id="IPR005643">
    <property type="entry name" value="JNK"/>
</dbReference>
<keyword evidence="2" id="KW-0805">Transcription regulation</keyword>
<evidence type="ECO:0000313" key="9">
    <source>
        <dbReference type="Proteomes" id="UP000001038"/>
    </source>
</evidence>
<keyword evidence="3" id="KW-0238">DNA-binding</keyword>
<dbReference type="FunCoup" id="H2MX33">
    <property type="interactions" value="48"/>
</dbReference>
<comment type="similarity">
    <text evidence="1">Belongs to the bZIP family. Jun subfamily.</text>
</comment>
<dbReference type="HOGENOM" id="CLU_057007_0_0_1"/>
<dbReference type="SUPFAM" id="SSF47454">
    <property type="entry name" value="A DNA-binding domain in eukaryotic transcription factors"/>
    <property type="match status" value="1"/>
</dbReference>
<feature type="compositionally biased region" description="Low complexity" evidence="6">
    <location>
        <begin position="244"/>
        <end position="257"/>
    </location>
</feature>
<dbReference type="Pfam" id="PF00170">
    <property type="entry name" value="bZIP_1"/>
    <property type="match status" value="1"/>
</dbReference>
<organism evidence="8 9">
    <name type="scientific">Oryzias latipes</name>
    <name type="common">Japanese rice fish</name>
    <name type="synonym">Japanese killifish</name>
    <dbReference type="NCBI Taxonomy" id="8090"/>
    <lineage>
        <taxon>Eukaryota</taxon>
        <taxon>Metazoa</taxon>
        <taxon>Chordata</taxon>
        <taxon>Craniata</taxon>
        <taxon>Vertebrata</taxon>
        <taxon>Euteleostomi</taxon>
        <taxon>Actinopterygii</taxon>
        <taxon>Neopterygii</taxon>
        <taxon>Teleostei</taxon>
        <taxon>Neoteleostei</taxon>
        <taxon>Acanthomorphata</taxon>
        <taxon>Ovalentaria</taxon>
        <taxon>Atherinomorphae</taxon>
        <taxon>Beloniformes</taxon>
        <taxon>Adrianichthyidae</taxon>
        <taxon>Oryziinae</taxon>
        <taxon>Oryzias</taxon>
    </lineage>
</organism>
<dbReference type="PRINTS" id="PR00043">
    <property type="entry name" value="LEUZIPPRJUN"/>
</dbReference>
<gene>
    <name evidence="8" type="primary">june</name>
</gene>
<feature type="region of interest" description="Disordered" evidence="6">
    <location>
        <begin position="284"/>
        <end position="329"/>
    </location>
</feature>
<dbReference type="Ensembl" id="ENSORLT00000023475.2">
    <property type="protein sequence ID" value="ENSORLP00000023474.2"/>
    <property type="gene ID" value="ENSORLG00000018793.2"/>
</dbReference>
<dbReference type="PANTHER" id="PTHR11462:SF51">
    <property type="entry name" value="JUNE PROTO-ONCOGENE, AP-1 TRANSCRIPTION FACTOR SUBUNIT"/>
    <property type="match status" value="1"/>
</dbReference>
<dbReference type="PANTHER" id="PTHR11462">
    <property type="entry name" value="JUN TRANSCRIPTION FACTOR-RELATED"/>
    <property type="match status" value="1"/>
</dbReference>
<feature type="domain" description="BZIP" evidence="7">
    <location>
        <begin position="336"/>
        <end position="399"/>
    </location>
</feature>
<evidence type="ECO:0000256" key="4">
    <source>
        <dbReference type="ARBA" id="ARBA00023163"/>
    </source>
</evidence>
<name>H2MX33_ORYLA</name>
<dbReference type="PROSITE" id="PS00036">
    <property type="entry name" value="BZIP_BASIC"/>
    <property type="match status" value="1"/>
</dbReference>
<dbReference type="InterPro" id="IPR008917">
    <property type="entry name" value="TF_DNA-bd_sf"/>
</dbReference>
<dbReference type="SUPFAM" id="SSF57959">
    <property type="entry name" value="Leucine zipper domain"/>
    <property type="match status" value="1"/>
</dbReference>
<dbReference type="Gene3D" id="1.20.5.170">
    <property type="match status" value="1"/>
</dbReference>
<dbReference type="GeneTree" id="ENSGT00940000165922"/>
<evidence type="ECO:0000256" key="2">
    <source>
        <dbReference type="ARBA" id="ARBA00023015"/>
    </source>
</evidence>
<proteinExistence type="inferred from homology"/>
<keyword evidence="9" id="KW-1185">Reference proteome</keyword>
<dbReference type="InterPro" id="IPR004827">
    <property type="entry name" value="bZIP"/>
</dbReference>
<reference evidence="8" key="2">
    <citation type="submission" date="2025-08" db="UniProtKB">
        <authorList>
            <consortium name="Ensembl"/>
        </authorList>
    </citation>
    <scope>IDENTIFICATION</scope>
    <source>
        <strain evidence="8">Hd-rR</strain>
    </source>
</reference>
<dbReference type="GO" id="GO:0051726">
    <property type="term" value="P:regulation of cell cycle"/>
    <property type="evidence" value="ECO:0000318"/>
    <property type="project" value="GO_Central"/>
</dbReference>
<sequence>MKCDVVSAGLWLFSEVLLKCFSLIYSPQTYMNAYVCGMFFSHWGVCFSYRLVLFFPLGPVFIPCFTRQWNLPICSDIHANLIRKISSSSMTAKMETPFYHDDSSATAAFSHVTEYEHYPGNKTPMSKKIMSVAGSHPFLSATNSVPGGRAGNHNHLGLAGNSALLTSGASSDMNLLKLASPELEHLIIQSNQGLVTSSPAPGSTNPFIYRGQATNEQEGFADGFVKALADLHKQNQLVGGGHMSPSSSSSVSLQTSYQRSLMSGGDMPVYTNLSSYSPGQMPYSGGQMAFSGGSGAPQPHPRGLDAPQTVPEVPHPAGDPTSPPSLSPIDLETQERIKAERKKLRNRIAASKCRKRKLERISRLEEKVKVLKSQNSDLASTAAMLREQVAQLKQKVMSHVTNGCQISVGATSSSKSRGGCAGSDV</sequence>
<evidence type="ECO:0000259" key="7">
    <source>
        <dbReference type="PROSITE" id="PS50217"/>
    </source>
</evidence>
<accession>H2MX33</accession>
<evidence type="ECO:0000256" key="1">
    <source>
        <dbReference type="ARBA" id="ARBA00006882"/>
    </source>
</evidence>
<evidence type="ECO:0000256" key="3">
    <source>
        <dbReference type="ARBA" id="ARBA00023125"/>
    </source>
</evidence>
<dbReference type="InterPro" id="IPR046347">
    <property type="entry name" value="bZIP_sf"/>
</dbReference>
<dbReference type="GO" id="GO:0000981">
    <property type="term" value="F:DNA-binding transcription factor activity, RNA polymerase II-specific"/>
    <property type="evidence" value="ECO:0000318"/>
    <property type="project" value="GO_Central"/>
</dbReference>
<dbReference type="STRING" id="8090.ENSORLP00000023474"/>
<reference evidence="8 9" key="1">
    <citation type="journal article" date="2007" name="Nature">
        <title>The medaka draft genome and insights into vertebrate genome evolution.</title>
        <authorList>
            <person name="Kasahara M."/>
            <person name="Naruse K."/>
            <person name="Sasaki S."/>
            <person name="Nakatani Y."/>
            <person name="Qu W."/>
            <person name="Ahsan B."/>
            <person name="Yamada T."/>
            <person name="Nagayasu Y."/>
            <person name="Doi K."/>
            <person name="Kasai Y."/>
            <person name="Jindo T."/>
            <person name="Kobayashi D."/>
            <person name="Shimada A."/>
            <person name="Toyoda A."/>
            <person name="Kuroki Y."/>
            <person name="Fujiyama A."/>
            <person name="Sasaki T."/>
            <person name="Shimizu A."/>
            <person name="Asakawa S."/>
            <person name="Shimizu N."/>
            <person name="Hashimoto S."/>
            <person name="Yang J."/>
            <person name="Lee Y."/>
            <person name="Matsushima K."/>
            <person name="Sugano S."/>
            <person name="Sakaizumi M."/>
            <person name="Narita T."/>
            <person name="Ohishi K."/>
            <person name="Haga S."/>
            <person name="Ohta F."/>
            <person name="Nomoto H."/>
            <person name="Nogata K."/>
            <person name="Morishita T."/>
            <person name="Endo T."/>
            <person name="Shin-I T."/>
            <person name="Takeda H."/>
            <person name="Morishita S."/>
            <person name="Kohara Y."/>
        </authorList>
    </citation>
    <scope>NUCLEOTIDE SEQUENCE [LARGE SCALE GENOMIC DNA]</scope>
    <source>
        <strain evidence="8 9">Hd-rR</strain>
    </source>
</reference>
<dbReference type="GO" id="GO:0048545">
    <property type="term" value="P:response to steroid hormone"/>
    <property type="evidence" value="ECO:0000318"/>
    <property type="project" value="GO_Central"/>
</dbReference>
<dbReference type="AlphaFoldDB" id="H2MX33"/>
<evidence type="ECO:0000256" key="6">
    <source>
        <dbReference type="SAM" id="MobiDB-lite"/>
    </source>
</evidence>
<dbReference type="eggNOG" id="KOG0837">
    <property type="taxonomic scope" value="Eukaryota"/>
</dbReference>
<dbReference type="GO" id="GO:0000978">
    <property type="term" value="F:RNA polymerase II cis-regulatory region sequence-specific DNA binding"/>
    <property type="evidence" value="ECO:0000318"/>
    <property type="project" value="GO_Central"/>
</dbReference>
<dbReference type="Pfam" id="PF03957">
    <property type="entry name" value="Jun"/>
    <property type="match status" value="1"/>
</dbReference>
<feature type="coiled-coil region" evidence="5">
    <location>
        <begin position="334"/>
        <end position="395"/>
    </location>
</feature>
<dbReference type="InterPro" id="IPR002112">
    <property type="entry name" value="Leuzip_Jun"/>
</dbReference>
<dbReference type="GO" id="GO:0042127">
    <property type="term" value="P:regulation of cell population proliferation"/>
    <property type="evidence" value="ECO:0000318"/>
    <property type="project" value="GO_Central"/>
</dbReference>
<feature type="region of interest" description="Disordered" evidence="6">
    <location>
        <begin position="238"/>
        <end position="257"/>
    </location>
</feature>
<dbReference type="InterPro" id="IPR050946">
    <property type="entry name" value="AP-1_TF_bZIP"/>
</dbReference>
<dbReference type="SMART" id="SM00338">
    <property type="entry name" value="BRLZ"/>
    <property type="match status" value="1"/>
</dbReference>
<keyword evidence="5" id="KW-0175">Coiled coil</keyword>
<evidence type="ECO:0000256" key="5">
    <source>
        <dbReference type="SAM" id="Coils"/>
    </source>
</evidence>
<dbReference type="GO" id="GO:0045944">
    <property type="term" value="P:positive regulation of transcription by RNA polymerase II"/>
    <property type="evidence" value="ECO:0000318"/>
    <property type="project" value="GO_Central"/>
</dbReference>
<protein>
    <submittedName>
        <fullName evidence="8">JunE proto-oncogene, AP-1 transcription factor subunit</fullName>
    </submittedName>
</protein>
<dbReference type="CDD" id="cd14696">
    <property type="entry name" value="bZIP_Jun"/>
    <property type="match status" value="1"/>
</dbReference>
<reference evidence="8" key="3">
    <citation type="submission" date="2025-09" db="UniProtKB">
        <authorList>
            <consortium name="Ensembl"/>
        </authorList>
    </citation>
    <scope>IDENTIFICATION</scope>
    <source>
        <strain evidence="8">Hd-rR</strain>
    </source>
</reference>
<dbReference type="GO" id="GO:0005667">
    <property type="term" value="C:transcription regulator complex"/>
    <property type="evidence" value="ECO:0000318"/>
    <property type="project" value="GO_Central"/>
</dbReference>
<dbReference type="PROSITE" id="PS50217">
    <property type="entry name" value="BZIP"/>
    <property type="match status" value="1"/>
</dbReference>
<dbReference type="Bgee" id="ENSORLG00000018793">
    <property type="expression patterns" value="Expressed in brain and 4 other cell types or tissues"/>
</dbReference>
<evidence type="ECO:0000313" key="8">
    <source>
        <dbReference type="Ensembl" id="ENSORLP00000023474.2"/>
    </source>
</evidence>
<dbReference type="InParanoid" id="H2MX33"/>